<protein>
    <submittedName>
        <fullName evidence="1">Uncharacterized protein</fullName>
    </submittedName>
</protein>
<name>A0A8S5MSX1_9CAUD</name>
<evidence type="ECO:0000313" key="1">
    <source>
        <dbReference type="EMBL" id="DAD85348.1"/>
    </source>
</evidence>
<accession>A0A8S5MSX1</accession>
<reference evidence="1" key="1">
    <citation type="journal article" date="2021" name="Proc. Natl. Acad. Sci. U.S.A.">
        <title>A Catalog of Tens of Thousands of Viruses from Human Metagenomes Reveals Hidden Associations with Chronic Diseases.</title>
        <authorList>
            <person name="Tisza M.J."/>
            <person name="Buck C.B."/>
        </authorList>
    </citation>
    <scope>NUCLEOTIDE SEQUENCE</scope>
    <source>
        <strain evidence="1">Ct8Ri8</strain>
    </source>
</reference>
<dbReference type="EMBL" id="BK014980">
    <property type="protein sequence ID" value="DAD85348.1"/>
    <property type="molecule type" value="Genomic_DNA"/>
</dbReference>
<organism evidence="1">
    <name type="scientific">Siphoviridae sp. ct8Ri8</name>
    <dbReference type="NCBI Taxonomy" id="2826170"/>
    <lineage>
        <taxon>Viruses</taxon>
        <taxon>Duplodnaviria</taxon>
        <taxon>Heunggongvirae</taxon>
        <taxon>Uroviricota</taxon>
        <taxon>Caudoviricetes</taxon>
    </lineage>
</organism>
<proteinExistence type="predicted"/>
<sequence length="160" mass="18285">MGMYSDLREGAEASIEIDGYPFYPEEITPQESYNRRELNRQSILGGTEKVTRGKYVVREFSFTTTIYIPDRHPETYDTIFQNMVSKPCEVISPYMGGKFDAEVHIQKTASEASPNHLELEITVKEIPTGESMIPNDTFIIPEDKLESEADRIAREAKNKK</sequence>